<name>A0A372GNE8_9ACTN</name>
<dbReference type="PRINTS" id="PR00038">
    <property type="entry name" value="HTHLUXR"/>
</dbReference>
<dbReference type="Gene3D" id="1.10.10.10">
    <property type="entry name" value="Winged helix-like DNA-binding domain superfamily/Winged helix DNA-binding domain"/>
    <property type="match status" value="1"/>
</dbReference>
<evidence type="ECO:0000256" key="2">
    <source>
        <dbReference type="ARBA" id="ARBA00022840"/>
    </source>
</evidence>
<feature type="compositionally biased region" description="Basic and acidic residues" evidence="3">
    <location>
        <begin position="88"/>
        <end position="106"/>
    </location>
</feature>
<accession>A0A372GNE8</accession>
<evidence type="ECO:0000259" key="4">
    <source>
        <dbReference type="PROSITE" id="PS50043"/>
    </source>
</evidence>
<proteinExistence type="predicted"/>
<dbReference type="CDD" id="cd06170">
    <property type="entry name" value="LuxR_C_like"/>
    <property type="match status" value="1"/>
</dbReference>
<dbReference type="InterPro" id="IPR016032">
    <property type="entry name" value="Sig_transdc_resp-reg_C-effctor"/>
</dbReference>
<dbReference type="GO" id="GO:0005524">
    <property type="term" value="F:ATP binding"/>
    <property type="evidence" value="ECO:0007669"/>
    <property type="project" value="UniProtKB-KW"/>
</dbReference>
<protein>
    <recommendedName>
        <fullName evidence="4">HTH luxR-type domain-containing protein</fullName>
    </recommendedName>
</protein>
<dbReference type="InterPro" id="IPR011990">
    <property type="entry name" value="TPR-like_helical_dom_sf"/>
</dbReference>
<feature type="region of interest" description="Disordered" evidence="3">
    <location>
        <begin position="84"/>
        <end position="106"/>
    </location>
</feature>
<dbReference type="GO" id="GO:0004016">
    <property type="term" value="F:adenylate cyclase activity"/>
    <property type="evidence" value="ECO:0007669"/>
    <property type="project" value="TreeGrafter"/>
</dbReference>
<gene>
    <name evidence="5" type="ORF">D0T12_08605</name>
</gene>
<dbReference type="PANTHER" id="PTHR16305">
    <property type="entry name" value="TESTICULAR SOLUBLE ADENYLYL CYCLASE"/>
    <property type="match status" value="1"/>
</dbReference>
<dbReference type="GO" id="GO:0003677">
    <property type="term" value="F:DNA binding"/>
    <property type="evidence" value="ECO:0007669"/>
    <property type="project" value="InterPro"/>
</dbReference>
<dbReference type="InterPro" id="IPR027417">
    <property type="entry name" value="P-loop_NTPase"/>
</dbReference>
<dbReference type="RefSeq" id="WP_117398891.1">
    <property type="nucleotide sequence ID" value="NZ_QVNQ01000002.1"/>
</dbReference>
<keyword evidence="2" id="KW-0067">ATP-binding</keyword>
<dbReference type="PROSITE" id="PS00622">
    <property type="entry name" value="HTH_LUXR_1"/>
    <property type="match status" value="1"/>
</dbReference>
<sequence length="951" mass="100895">MTAPAIRRNLEQLSVSFANSMIGEPQVVIVSGPVGSGKSELLGAFRRGAADADVTFLAASALVLETDQALGVIRALLEGAAAGGAARGRGDAGRNGRGDGDRDADDRGVRRSLARALDDLGSVASFAGLEPAAAQRVTLRAKESVRAALLDLAAGGGLVICIDDIQYADSASLEVLLHFVRRAQNTRVLMVLGARDGLHPRHPLLYQELIGGSSSQQIRLGALSRDVVAQILEDELGPYIPSRLVADCHAVSGGNAALVRALVDDLRASGAPFGERNSPSRLVVGEAFSQAYLSLLYRSDPAMLRAGQGLAVLGEDATPLLIGQLLDVPPAEVVEALAALNSAGLLEDGRFRHPAARSAVLGNLAPDTRSRLHHDAAFLLHDAGAGASSVVEHLIACGDISAPWAVSCLVEAAEQELVAGRVARTVAYLKAAQLMEADERQSGQIKEMLIRAAWRVDPVMALPFLDQVVSTLHGGPMPPRPAFEALKLLLWNGRSDEARAMLERILVDSGRTPAEFNMGLPVGLTSGLLCAYPALLQDEPARSLLLGGELAAQESLPADQDPLTIVLAAGRDAEAVASAEQVLGRSRLDDSTLGALAGALTAMIYAGQPGKAATWAELLLERAGERQAPVWGAIFSAVLAECLLRTGDLRQAARSAETALSSMPAQAWGILVGAPLATAALARTLMGDYEGAARHLEVPVPDAMFGGIPGLHYLLARGRYNLAIDRPYAALADFETCGNLMGQWRLDVPGLVAWRVEAARAMFALRRPEPARGLLDEQLKLLRPEQHRPRGAALRLKAATERGEERPRVLWDAVKSTQESGDPVEEAFAFADLARAYQALGDADRARTAVRRARSIAIACHIEPLRHSLTGSRDAPGEGLPAVTNPPRHMAELSDAERRVTVLAVQGFMNREIAQRLSVTVSTVEQHLTRVYRKLGVSSRSDLATVYGGRE</sequence>
<comment type="caution">
    <text evidence="5">The sequence shown here is derived from an EMBL/GenBank/DDBJ whole genome shotgun (WGS) entry which is preliminary data.</text>
</comment>
<keyword evidence="1" id="KW-0547">Nucleotide-binding</keyword>
<dbReference type="SMART" id="SM00421">
    <property type="entry name" value="HTH_LUXR"/>
    <property type="match status" value="1"/>
</dbReference>
<dbReference type="Pfam" id="PF00196">
    <property type="entry name" value="GerE"/>
    <property type="match status" value="1"/>
</dbReference>
<reference evidence="5 6" key="1">
    <citation type="submission" date="2018-08" db="EMBL/GenBank/DDBJ databases">
        <title>Actinomadura spongicola sp. nov., isolated from marine sponge Leucetta chagosensis.</title>
        <authorList>
            <person name="Li L."/>
            <person name="Lin H.W."/>
        </authorList>
    </citation>
    <scope>NUCLEOTIDE SEQUENCE [LARGE SCALE GENOMIC DNA]</scope>
    <source>
        <strain evidence="5 6">LHW52907</strain>
    </source>
</reference>
<dbReference type="AlphaFoldDB" id="A0A372GNE8"/>
<dbReference type="Pfam" id="PF13191">
    <property type="entry name" value="AAA_16"/>
    <property type="match status" value="1"/>
</dbReference>
<dbReference type="InterPro" id="IPR036388">
    <property type="entry name" value="WH-like_DNA-bd_sf"/>
</dbReference>
<dbReference type="GO" id="GO:0006355">
    <property type="term" value="P:regulation of DNA-templated transcription"/>
    <property type="evidence" value="ECO:0007669"/>
    <property type="project" value="InterPro"/>
</dbReference>
<evidence type="ECO:0000256" key="1">
    <source>
        <dbReference type="ARBA" id="ARBA00022741"/>
    </source>
</evidence>
<dbReference type="Proteomes" id="UP000262882">
    <property type="component" value="Unassembled WGS sequence"/>
</dbReference>
<dbReference type="PROSITE" id="PS50043">
    <property type="entry name" value="HTH_LUXR_2"/>
    <property type="match status" value="1"/>
</dbReference>
<evidence type="ECO:0000313" key="6">
    <source>
        <dbReference type="Proteomes" id="UP000262882"/>
    </source>
</evidence>
<feature type="domain" description="HTH luxR-type" evidence="4">
    <location>
        <begin position="886"/>
        <end position="951"/>
    </location>
</feature>
<dbReference type="SUPFAM" id="SSF48452">
    <property type="entry name" value="TPR-like"/>
    <property type="match status" value="1"/>
</dbReference>
<dbReference type="SUPFAM" id="SSF52540">
    <property type="entry name" value="P-loop containing nucleoside triphosphate hydrolases"/>
    <property type="match status" value="1"/>
</dbReference>
<evidence type="ECO:0000313" key="5">
    <source>
        <dbReference type="EMBL" id="RFS86609.1"/>
    </source>
</evidence>
<dbReference type="Gene3D" id="1.25.40.10">
    <property type="entry name" value="Tetratricopeptide repeat domain"/>
    <property type="match status" value="1"/>
</dbReference>
<evidence type="ECO:0000256" key="3">
    <source>
        <dbReference type="SAM" id="MobiDB-lite"/>
    </source>
</evidence>
<dbReference type="GO" id="GO:0005737">
    <property type="term" value="C:cytoplasm"/>
    <property type="evidence" value="ECO:0007669"/>
    <property type="project" value="TreeGrafter"/>
</dbReference>
<dbReference type="EMBL" id="QVNQ01000002">
    <property type="protein sequence ID" value="RFS86609.1"/>
    <property type="molecule type" value="Genomic_DNA"/>
</dbReference>
<dbReference type="InterPro" id="IPR000792">
    <property type="entry name" value="Tscrpt_reg_LuxR_C"/>
</dbReference>
<organism evidence="5 6">
    <name type="scientific">Actinomadura spongiicola</name>
    <dbReference type="NCBI Taxonomy" id="2303421"/>
    <lineage>
        <taxon>Bacteria</taxon>
        <taxon>Bacillati</taxon>
        <taxon>Actinomycetota</taxon>
        <taxon>Actinomycetes</taxon>
        <taxon>Streptosporangiales</taxon>
        <taxon>Thermomonosporaceae</taxon>
        <taxon>Actinomadura</taxon>
    </lineage>
</organism>
<dbReference type="SUPFAM" id="SSF46894">
    <property type="entry name" value="C-terminal effector domain of the bipartite response regulators"/>
    <property type="match status" value="1"/>
</dbReference>
<keyword evidence="6" id="KW-1185">Reference proteome</keyword>
<dbReference type="PANTHER" id="PTHR16305:SF35">
    <property type="entry name" value="TRANSCRIPTIONAL ACTIVATOR DOMAIN"/>
    <property type="match status" value="1"/>
</dbReference>
<dbReference type="InterPro" id="IPR041664">
    <property type="entry name" value="AAA_16"/>
</dbReference>